<evidence type="ECO:0000313" key="2">
    <source>
        <dbReference type="Proteomes" id="UP000770717"/>
    </source>
</evidence>
<gene>
    <name evidence="1" type="ORF">GDO78_019089</name>
</gene>
<evidence type="ECO:0000313" key="1">
    <source>
        <dbReference type="EMBL" id="KAG9465003.1"/>
    </source>
</evidence>
<dbReference type="Proteomes" id="UP000770717">
    <property type="component" value="Unassembled WGS sequence"/>
</dbReference>
<dbReference type="AlphaFoldDB" id="A0A8J6BL82"/>
<reference evidence="1" key="1">
    <citation type="thesis" date="2020" institute="ProQuest LLC" country="789 East Eisenhower Parkway, Ann Arbor, MI, USA">
        <title>Comparative Genomics and Chromosome Evolution.</title>
        <authorList>
            <person name="Mudd A.B."/>
        </authorList>
    </citation>
    <scope>NUCLEOTIDE SEQUENCE</scope>
    <source>
        <strain evidence="1">HN-11 Male</strain>
        <tissue evidence="1">Kidney and liver</tissue>
    </source>
</reference>
<comment type="caution">
    <text evidence="1">The sequence shown here is derived from an EMBL/GenBank/DDBJ whole genome shotgun (WGS) entry which is preliminary data.</text>
</comment>
<dbReference type="EMBL" id="WNTK01003623">
    <property type="protein sequence ID" value="KAG9465003.1"/>
    <property type="molecule type" value="Genomic_DNA"/>
</dbReference>
<name>A0A8J6BL82_ELECQ</name>
<protein>
    <submittedName>
        <fullName evidence="1">Uncharacterized protein</fullName>
    </submittedName>
</protein>
<sequence>MRFLHASAQHICTMYKAFLRTHRRILLYVLRSQGVLICTRQTNVPRFKWLFSPMSYKSFFPQSYSVSRIPLRIAHIYTFPIGFYEDLWCANVQENKSAFSFSVCARKKTEM</sequence>
<keyword evidence="2" id="KW-1185">Reference proteome</keyword>
<accession>A0A8J6BL82</accession>
<organism evidence="1 2">
    <name type="scientific">Eleutherodactylus coqui</name>
    <name type="common">Puerto Rican coqui</name>
    <dbReference type="NCBI Taxonomy" id="57060"/>
    <lineage>
        <taxon>Eukaryota</taxon>
        <taxon>Metazoa</taxon>
        <taxon>Chordata</taxon>
        <taxon>Craniata</taxon>
        <taxon>Vertebrata</taxon>
        <taxon>Euteleostomi</taxon>
        <taxon>Amphibia</taxon>
        <taxon>Batrachia</taxon>
        <taxon>Anura</taxon>
        <taxon>Neobatrachia</taxon>
        <taxon>Hyloidea</taxon>
        <taxon>Eleutherodactylidae</taxon>
        <taxon>Eleutherodactylinae</taxon>
        <taxon>Eleutherodactylus</taxon>
        <taxon>Eleutherodactylus</taxon>
    </lineage>
</organism>
<proteinExistence type="predicted"/>